<proteinExistence type="inferred from homology"/>
<organism evidence="6">
    <name type="scientific">Singulisphaera sp. Ch08</name>
    <dbReference type="NCBI Taxonomy" id="3120278"/>
    <lineage>
        <taxon>Bacteria</taxon>
        <taxon>Pseudomonadati</taxon>
        <taxon>Planctomycetota</taxon>
        <taxon>Planctomycetia</taxon>
        <taxon>Isosphaerales</taxon>
        <taxon>Isosphaeraceae</taxon>
        <taxon>Singulisphaera</taxon>
    </lineage>
</organism>
<dbReference type="GO" id="GO:0003677">
    <property type="term" value="F:DNA binding"/>
    <property type="evidence" value="ECO:0007669"/>
    <property type="project" value="InterPro"/>
</dbReference>
<feature type="domain" description="DNA methylase N-4/N-6" evidence="5">
    <location>
        <begin position="234"/>
        <end position="461"/>
    </location>
</feature>
<dbReference type="Gene3D" id="3.40.50.150">
    <property type="entry name" value="Vaccinia Virus protein VP39"/>
    <property type="match status" value="1"/>
</dbReference>
<dbReference type="AlphaFoldDB" id="A0AAU7CKY0"/>
<keyword evidence="1 6" id="KW-0489">Methyltransferase</keyword>
<dbReference type="GO" id="GO:0008170">
    <property type="term" value="F:N-methyltransferase activity"/>
    <property type="evidence" value="ECO:0007669"/>
    <property type="project" value="InterPro"/>
</dbReference>
<dbReference type="GO" id="GO:0032259">
    <property type="term" value="P:methylation"/>
    <property type="evidence" value="ECO:0007669"/>
    <property type="project" value="UniProtKB-KW"/>
</dbReference>
<dbReference type="InterPro" id="IPR029063">
    <property type="entry name" value="SAM-dependent_MTases_sf"/>
</dbReference>
<evidence type="ECO:0000256" key="3">
    <source>
        <dbReference type="RuleBase" id="RU362026"/>
    </source>
</evidence>
<keyword evidence="2" id="KW-0808">Transferase</keyword>
<evidence type="ECO:0000256" key="2">
    <source>
        <dbReference type="ARBA" id="ARBA00022679"/>
    </source>
</evidence>
<dbReference type="SUPFAM" id="SSF53335">
    <property type="entry name" value="S-adenosyl-L-methionine-dependent methyltransferases"/>
    <property type="match status" value="1"/>
</dbReference>
<dbReference type="Pfam" id="PF01555">
    <property type="entry name" value="N6_N4_Mtase"/>
    <property type="match status" value="1"/>
</dbReference>
<dbReference type="RefSeq" id="WP_406698597.1">
    <property type="nucleotide sequence ID" value="NZ_CP155447.1"/>
</dbReference>
<evidence type="ECO:0000259" key="5">
    <source>
        <dbReference type="Pfam" id="PF01555"/>
    </source>
</evidence>
<dbReference type="InterPro" id="IPR002941">
    <property type="entry name" value="DNA_methylase_N4/N6"/>
</dbReference>
<sequence length="479" mass="51852">MPTEVLDIHDLTEDPQNARIHPESNRSAIRASLGRFGPARSIVLDADNVVRAGNGTIEAARLEGFREVLVVDPEPGQLVAVRRSDWSDSQASAYALADNRTAESAQWNDQRVAETLAAISDTDERRATGFSDADVAALLESLAQSAAGPLGSDTSDSSGLPANTGNAAEPAPSLGSIPEPAAPDRHAELVAKWRTESGQVWLILSPKKPDAPHRLVIGDCSDPSVVRLACPDRVQGIVTSPPYAEQRKGQYRGVPADDYVDWWRDIQANMRSVLRPDGSLFVNIKPHCEGGQRHLYCDDLKAAMVRQWDWAYVDEFVWIRTGPPGSWPNRLKNGFEPIHHFSINNQIKFNPLNVATIGEGSLIGVSGDRDYRATGSGFACKPESAKQLGPVLPSNVIYVNVGEHVKGHSATFPVGLPEFFVKAFSDPGDTWLDPFVGSGTTILACERNDRIGVGIEELPTHAAVILQRLEDSGLTPVLA</sequence>
<evidence type="ECO:0000256" key="1">
    <source>
        <dbReference type="ARBA" id="ARBA00022603"/>
    </source>
</evidence>
<feature type="region of interest" description="Disordered" evidence="4">
    <location>
        <begin position="147"/>
        <end position="181"/>
    </location>
</feature>
<dbReference type="InterPro" id="IPR001091">
    <property type="entry name" value="RM_Methyltransferase"/>
</dbReference>
<feature type="compositionally biased region" description="Polar residues" evidence="4">
    <location>
        <begin position="152"/>
        <end position="166"/>
    </location>
</feature>
<evidence type="ECO:0000313" key="6">
    <source>
        <dbReference type="EMBL" id="XBH05748.1"/>
    </source>
</evidence>
<reference evidence="6" key="1">
    <citation type="submission" date="2024-05" db="EMBL/GenBank/DDBJ databases">
        <title>Planctomycetes of the genus Singulisphaera possess chitinolytic capabilities.</title>
        <authorList>
            <person name="Ivanova A."/>
        </authorList>
    </citation>
    <scope>NUCLEOTIDE SEQUENCE</scope>
    <source>
        <strain evidence="6">Ch08T</strain>
    </source>
</reference>
<evidence type="ECO:0000256" key="4">
    <source>
        <dbReference type="SAM" id="MobiDB-lite"/>
    </source>
</evidence>
<dbReference type="PRINTS" id="PR00508">
    <property type="entry name" value="S21N4MTFRASE"/>
</dbReference>
<dbReference type="EMBL" id="CP155447">
    <property type="protein sequence ID" value="XBH05748.1"/>
    <property type="molecule type" value="Genomic_DNA"/>
</dbReference>
<name>A0AAU7CKY0_9BACT</name>
<protein>
    <recommendedName>
        <fullName evidence="3">Methyltransferase</fullName>
        <ecNumber evidence="3">2.1.1.-</ecNumber>
    </recommendedName>
</protein>
<gene>
    <name evidence="6" type="ORF">V5E97_06905</name>
</gene>
<comment type="similarity">
    <text evidence="3">Belongs to the N(4)/N(6)-methyltransferase family.</text>
</comment>
<dbReference type="EC" id="2.1.1.-" evidence="3"/>
<accession>A0AAU7CKY0</accession>